<dbReference type="InParanoid" id="C7QF35"/>
<evidence type="ECO:0000313" key="7">
    <source>
        <dbReference type="Proteomes" id="UP000000851"/>
    </source>
</evidence>
<dbReference type="EMBL" id="CP001700">
    <property type="protein sequence ID" value="ACU74793.1"/>
    <property type="molecule type" value="Genomic_DNA"/>
</dbReference>
<dbReference type="eggNOG" id="COG1309">
    <property type="taxonomic scope" value="Bacteria"/>
</dbReference>
<dbReference type="InterPro" id="IPR009057">
    <property type="entry name" value="Homeodomain-like_sf"/>
</dbReference>
<dbReference type="KEGG" id="cai:Caci_5935"/>
<dbReference type="HOGENOM" id="CLU_069356_2_3_11"/>
<dbReference type="PANTHER" id="PTHR30055:SF238">
    <property type="entry name" value="MYCOFACTOCIN BIOSYNTHESIS TRANSCRIPTIONAL REGULATOR MFTR-RELATED"/>
    <property type="match status" value="1"/>
</dbReference>
<dbReference type="PANTHER" id="PTHR30055">
    <property type="entry name" value="HTH-TYPE TRANSCRIPTIONAL REGULATOR RUTR"/>
    <property type="match status" value="1"/>
</dbReference>
<dbReference type="Gene3D" id="1.10.10.60">
    <property type="entry name" value="Homeodomain-like"/>
    <property type="match status" value="1"/>
</dbReference>
<dbReference type="InterPro" id="IPR001647">
    <property type="entry name" value="HTH_TetR"/>
</dbReference>
<feature type="DNA-binding region" description="H-T-H motif" evidence="4">
    <location>
        <begin position="41"/>
        <end position="60"/>
    </location>
</feature>
<dbReference type="PROSITE" id="PS50977">
    <property type="entry name" value="HTH_TETR_2"/>
    <property type="match status" value="1"/>
</dbReference>
<dbReference type="Proteomes" id="UP000000851">
    <property type="component" value="Chromosome"/>
</dbReference>
<dbReference type="Pfam" id="PF00440">
    <property type="entry name" value="TetR_N"/>
    <property type="match status" value="1"/>
</dbReference>
<evidence type="ECO:0000256" key="1">
    <source>
        <dbReference type="ARBA" id="ARBA00023015"/>
    </source>
</evidence>
<evidence type="ECO:0000256" key="4">
    <source>
        <dbReference type="PROSITE-ProRule" id="PRU00335"/>
    </source>
</evidence>
<protein>
    <submittedName>
        <fullName evidence="6">Transcriptional regulator, TetR family</fullName>
    </submittedName>
</protein>
<keyword evidence="2 4" id="KW-0238">DNA-binding</keyword>
<dbReference type="RefSeq" id="WP_015794522.1">
    <property type="nucleotide sequence ID" value="NC_013131.1"/>
</dbReference>
<sequence length="234" mass="25315">MSADDNDAGSRRERKRLETRNCISQAALQLTLENGGLQNVSPDEIAERAGVSPRTFHNYFHSREAALGALPGDRARRVALAFSERPAAEPFDVALAEAVVAEYTLGHEPDKAVVSKLHAIMADGGFTKEALRRVMADEGARPHLLESMRQLEDALTPVIGTRLGLDPNEDLLPRIVAAAVNGAVRVATKYWLHEDSEVPYTALLRQAVRTAAALAEQPSLPYPPGPSVPENANP</sequence>
<evidence type="ECO:0000313" key="6">
    <source>
        <dbReference type="EMBL" id="ACU74793.1"/>
    </source>
</evidence>
<evidence type="ECO:0000256" key="2">
    <source>
        <dbReference type="ARBA" id="ARBA00023125"/>
    </source>
</evidence>
<evidence type="ECO:0000259" key="5">
    <source>
        <dbReference type="PROSITE" id="PS50977"/>
    </source>
</evidence>
<accession>C7QF35</accession>
<evidence type="ECO:0000256" key="3">
    <source>
        <dbReference type="ARBA" id="ARBA00023163"/>
    </source>
</evidence>
<feature type="domain" description="HTH tetR-type" evidence="5">
    <location>
        <begin position="17"/>
        <end position="78"/>
    </location>
</feature>
<proteinExistence type="predicted"/>
<keyword evidence="1" id="KW-0805">Transcription regulation</keyword>
<gene>
    <name evidence="6" type="ordered locus">Caci_5935</name>
</gene>
<dbReference type="AlphaFoldDB" id="C7QF35"/>
<dbReference type="STRING" id="479433.Caci_5935"/>
<dbReference type="GO" id="GO:0003700">
    <property type="term" value="F:DNA-binding transcription factor activity"/>
    <property type="evidence" value="ECO:0007669"/>
    <property type="project" value="TreeGrafter"/>
</dbReference>
<dbReference type="InterPro" id="IPR041347">
    <property type="entry name" value="MftR_C"/>
</dbReference>
<name>C7QF35_CATAD</name>
<dbReference type="InterPro" id="IPR050109">
    <property type="entry name" value="HTH-type_TetR-like_transc_reg"/>
</dbReference>
<organism evidence="6 7">
    <name type="scientific">Catenulispora acidiphila (strain DSM 44928 / JCM 14897 / NBRC 102108 / NRRL B-24433 / ID139908)</name>
    <dbReference type="NCBI Taxonomy" id="479433"/>
    <lineage>
        <taxon>Bacteria</taxon>
        <taxon>Bacillati</taxon>
        <taxon>Actinomycetota</taxon>
        <taxon>Actinomycetes</taxon>
        <taxon>Catenulisporales</taxon>
        <taxon>Catenulisporaceae</taxon>
        <taxon>Catenulispora</taxon>
    </lineage>
</organism>
<dbReference type="GO" id="GO:0000976">
    <property type="term" value="F:transcription cis-regulatory region binding"/>
    <property type="evidence" value="ECO:0007669"/>
    <property type="project" value="TreeGrafter"/>
</dbReference>
<dbReference type="Pfam" id="PF17754">
    <property type="entry name" value="TetR_C_14"/>
    <property type="match status" value="1"/>
</dbReference>
<keyword evidence="7" id="KW-1185">Reference proteome</keyword>
<dbReference type="SUPFAM" id="SSF46689">
    <property type="entry name" value="Homeodomain-like"/>
    <property type="match status" value="1"/>
</dbReference>
<reference evidence="6 7" key="1">
    <citation type="journal article" date="2009" name="Stand. Genomic Sci.">
        <title>Complete genome sequence of Catenulispora acidiphila type strain (ID 139908).</title>
        <authorList>
            <person name="Copeland A."/>
            <person name="Lapidus A."/>
            <person name="Glavina Del Rio T."/>
            <person name="Nolan M."/>
            <person name="Lucas S."/>
            <person name="Chen F."/>
            <person name="Tice H."/>
            <person name="Cheng J.F."/>
            <person name="Bruce D."/>
            <person name="Goodwin L."/>
            <person name="Pitluck S."/>
            <person name="Mikhailova N."/>
            <person name="Pati A."/>
            <person name="Ivanova N."/>
            <person name="Mavromatis K."/>
            <person name="Chen A."/>
            <person name="Palaniappan K."/>
            <person name="Chain P."/>
            <person name="Land M."/>
            <person name="Hauser L."/>
            <person name="Chang Y.J."/>
            <person name="Jeffries C.D."/>
            <person name="Chertkov O."/>
            <person name="Brettin T."/>
            <person name="Detter J.C."/>
            <person name="Han C."/>
            <person name="Ali Z."/>
            <person name="Tindall B.J."/>
            <person name="Goker M."/>
            <person name="Bristow J."/>
            <person name="Eisen J.A."/>
            <person name="Markowitz V."/>
            <person name="Hugenholtz P."/>
            <person name="Kyrpides N.C."/>
            <person name="Klenk H.P."/>
        </authorList>
    </citation>
    <scope>NUCLEOTIDE SEQUENCE [LARGE SCALE GENOMIC DNA]</scope>
    <source>
        <strain evidence="7">DSM 44928 / JCM 14897 / NBRC 102108 / NRRL B-24433 / ID139908</strain>
    </source>
</reference>
<keyword evidence="3" id="KW-0804">Transcription</keyword>
<dbReference type="Gene3D" id="1.10.357.10">
    <property type="entry name" value="Tetracycline Repressor, domain 2"/>
    <property type="match status" value="1"/>
</dbReference>